<dbReference type="EMBL" id="BNAL01000058">
    <property type="protein sequence ID" value="GHG12145.1"/>
    <property type="molecule type" value="Genomic_DNA"/>
</dbReference>
<protein>
    <submittedName>
        <fullName evidence="2">Uncharacterized protein</fullName>
    </submittedName>
</protein>
<comment type="caution">
    <text evidence="2">The sequence shown here is derived from an EMBL/GenBank/DDBJ whole genome shotgun (WGS) entry which is preliminary data.</text>
</comment>
<dbReference type="RefSeq" id="WP_229839125.1">
    <property type="nucleotide sequence ID" value="NZ_BNAL01000058.1"/>
</dbReference>
<gene>
    <name evidence="2" type="ORF">GCM10017783_25410</name>
</gene>
<evidence type="ECO:0000313" key="3">
    <source>
        <dbReference type="Proteomes" id="UP000632154"/>
    </source>
</evidence>
<feature type="signal peptide" evidence="1">
    <location>
        <begin position="1"/>
        <end position="18"/>
    </location>
</feature>
<keyword evidence="3" id="KW-1185">Reference proteome</keyword>
<keyword evidence="1" id="KW-0732">Signal</keyword>
<evidence type="ECO:0000256" key="1">
    <source>
        <dbReference type="SAM" id="SignalP"/>
    </source>
</evidence>
<organism evidence="2 3">
    <name type="scientific">Deinococcus piscis</name>
    <dbReference type="NCBI Taxonomy" id="394230"/>
    <lineage>
        <taxon>Bacteria</taxon>
        <taxon>Thermotogati</taxon>
        <taxon>Deinococcota</taxon>
        <taxon>Deinococci</taxon>
        <taxon>Deinococcales</taxon>
        <taxon>Deinococcaceae</taxon>
        <taxon>Deinococcus</taxon>
    </lineage>
</organism>
<name>A0ABQ3KBS2_9DEIO</name>
<feature type="chain" id="PRO_5046028286" evidence="1">
    <location>
        <begin position="19"/>
        <end position="216"/>
    </location>
</feature>
<reference evidence="3" key="1">
    <citation type="journal article" date="2019" name="Int. J. Syst. Evol. Microbiol.">
        <title>The Global Catalogue of Microorganisms (GCM) 10K type strain sequencing project: providing services to taxonomists for standard genome sequencing and annotation.</title>
        <authorList>
            <consortium name="The Broad Institute Genomics Platform"/>
            <consortium name="The Broad Institute Genome Sequencing Center for Infectious Disease"/>
            <person name="Wu L."/>
            <person name="Ma J."/>
        </authorList>
    </citation>
    <scope>NUCLEOTIDE SEQUENCE [LARGE SCALE GENOMIC DNA]</scope>
    <source>
        <strain evidence="3">CGMCC 1.18439</strain>
    </source>
</reference>
<evidence type="ECO:0000313" key="2">
    <source>
        <dbReference type="EMBL" id="GHG12145.1"/>
    </source>
</evidence>
<sequence length="216" mass="22905">MRHLLVLGLLSLSGAVQAGGAAAPAAPLRVTATNITAPGFSLQASLKKWGCHGNVKATPLSLMGKTLTVNVTGTVCGQAYKGVEVFSLSGKAVPSLSKLFGERVVVNALKRDPYLNTVTPLRGNTLSELEQSLAEQPPRGDCPIAPSALSLAEYSYAIWKTAGNQVNVRLALPVRCGGTQTNDSVWLGLTLPKSALKERVTFDFTNRPRTAAHIRW</sequence>
<accession>A0ABQ3KBS2</accession>
<proteinExistence type="predicted"/>
<dbReference type="Proteomes" id="UP000632154">
    <property type="component" value="Unassembled WGS sequence"/>
</dbReference>